<evidence type="ECO:0000313" key="2">
    <source>
        <dbReference type="Proteomes" id="UP001642464"/>
    </source>
</evidence>
<dbReference type="Proteomes" id="UP001642464">
    <property type="component" value="Unassembled WGS sequence"/>
</dbReference>
<dbReference type="EMBL" id="CAXAMM010014047">
    <property type="protein sequence ID" value="CAK9032851.1"/>
    <property type="molecule type" value="Genomic_DNA"/>
</dbReference>
<protein>
    <submittedName>
        <fullName evidence="1">Uncharacterized protein</fullName>
    </submittedName>
</protein>
<name>A0ABP0L122_9DINO</name>
<gene>
    <name evidence="1" type="ORF">SCF082_LOCUS20231</name>
</gene>
<feature type="non-terminal residue" evidence="1">
    <location>
        <position position="1"/>
    </location>
</feature>
<organism evidence="1 2">
    <name type="scientific">Durusdinium trenchii</name>
    <dbReference type="NCBI Taxonomy" id="1381693"/>
    <lineage>
        <taxon>Eukaryota</taxon>
        <taxon>Sar</taxon>
        <taxon>Alveolata</taxon>
        <taxon>Dinophyceae</taxon>
        <taxon>Suessiales</taxon>
        <taxon>Symbiodiniaceae</taxon>
        <taxon>Durusdinium</taxon>
    </lineage>
</organism>
<keyword evidence="2" id="KW-1185">Reference proteome</keyword>
<sequence length="56" mass="6598">FDIGNMNDTNMGEHRGSRVLVKEIKNSNGKRKLRSGWAVCGLWWRNWAKLCWFDSK</sequence>
<accession>A0ABP0L122</accession>
<reference evidence="1 2" key="1">
    <citation type="submission" date="2024-02" db="EMBL/GenBank/DDBJ databases">
        <authorList>
            <person name="Chen Y."/>
            <person name="Shah S."/>
            <person name="Dougan E. K."/>
            <person name="Thang M."/>
            <person name="Chan C."/>
        </authorList>
    </citation>
    <scope>NUCLEOTIDE SEQUENCE [LARGE SCALE GENOMIC DNA]</scope>
</reference>
<comment type="caution">
    <text evidence="1">The sequence shown here is derived from an EMBL/GenBank/DDBJ whole genome shotgun (WGS) entry which is preliminary data.</text>
</comment>
<evidence type="ECO:0000313" key="1">
    <source>
        <dbReference type="EMBL" id="CAK9032851.1"/>
    </source>
</evidence>
<proteinExistence type="predicted"/>
<feature type="non-terminal residue" evidence="1">
    <location>
        <position position="56"/>
    </location>
</feature>